<dbReference type="RefSeq" id="XP_027202594.1">
    <property type="nucleotide sequence ID" value="XM_027346793.1"/>
</dbReference>
<evidence type="ECO:0000256" key="8">
    <source>
        <dbReference type="ARBA" id="ARBA00023011"/>
    </source>
</evidence>
<evidence type="ECO:0000256" key="7">
    <source>
        <dbReference type="ARBA" id="ARBA00022989"/>
    </source>
</evidence>
<dbReference type="FunCoup" id="A0A6P6YD34">
    <property type="interactions" value="1"/>
</dbReference>
<dbReference type="GO" id="GO:0005789">
    <property type="term" value="C:endoplasmic reticulum membrane"/>
    <property type="evidence" value="ECO:0007669"/>
    <property type="project" value="UniProtKB-SubCell"/>
</dbReference>
<dbReference type="AlphaFoldDB" id="A0A6P6YD34"/>
<sequence length="182" mass="21614">MAHWSDYSLRGWLSFLAFMHIGLCLRSFFDPNFLFGKIFHTNIHKETVFIRYFGCYSISQAFILIQSAIHLYVLPLQTITIFLLILFIILILLESFYYCTLDFYGGTLLPFMMSIISLIWLILFHFVWKPWLRVEINEDIVKSGLLHSGHQSHHHNKRNKSQHRYPDRMSSSNHKYGKIHSD</sequence>
<keyword evidence="15" id="KW-1185">Reference proteome</keyword>
<evidence type="ECO:0000256" key="14">
    <source>
        <dbReference type="SAM" id="Phobius"/>
    </source>
</evidence>
<evidence type="ECO:0000256" key="6">
    <source>
        <dbReference type="ARBA" id="ARBA00022955"/>
    </source>
</evidence>
<evidence type="ECO:0000256" key="9">
    <source>
        <dbReference type="ARBA" id="ARBA00023098"/>
    </source>
</evidence>
<evidence type="ECO:0000313" key="15">
    <source>
        <dbReference type="Proteomes" id="UP000515146"/>
    </source>
</evidence>
<keyword evidence="11" id="KW-1207">Sterol metabolism</keyword>
<feature type="transmembrane region" description="Helical" evidence="14">
    <location>
        <begin position="12"/>
        <end position="29"/>
    </location>
</feature>
<evidence type="ECO:0000256" key="13">
    <source>
        <dbReference type="SAM" id="MobiDB-lite"/>
    </source>
</evidence>
<comment type="similarity">
    <text evidence="2">Belongs to the ERG28 family.</text>
</comment>
<evidence type="ECO:0000256" key="3">
    <source>
        <dbReference type="ARBA" id="ARBA00022516"/>
    </source>
</evidence>
<feature type="transmembrane region" description="Helical" evidence="14">
    <location>
        <begin position="108"/>
        <end position="128"/>
    </location>
</feature>
<evidence type="ECO:0000256" key="10">
    <source>
        <dbReference type="ARBA" id="ARBA00023136"/>
    </source>
</evidence>
<organism evidence="15 16">
    <name type="scientific">Dermatophagoides pteronyssinus</name>
    <name type="common">European house dust mite</name>
    <dbReference type="NCBI Taxonomy" id="6956"/>
    <lineage>
        <taxon>Eukaryota</taxon>
        <taxon>Metazoa</taxon>
        <taxon>Ecdysozoa</taxon>
        <taxon>Arthropoda</taxon>
        <taxon>Chelicerata</taxon>
        <taxon>Arachnida</taxon>
        <taxon>Acari</taxon>
        <taxon>Acariformes</taxon>
        <taxon>Sarcoptiformes</taxon>
        <taxon>Astigmata</taxon>
        <taxon>Psoroptidia</taxon>
        <taxon>Analgoidea</taxon>
        <taxon>Pyroglyphidae</taxon>
        <taxon>Dermatophagoidinae</taxon>
        <taxon>Dermatophagoides</taxon>
    </lineage>
</organism>
<reference evidence="16" key="1">
    <citation type="submission" date="2025-08" db="UniProtKB">
        <authorList>
            <consortium name="RefSeq"/>
        </authorList>
    </citation>
    <scope>IDENTIFICATION</scope>
    <source>
        <strain evidence="16">Airmid</strain>
    </source>
</reference>
<evidence type="ECO:0000256" key="5">
    <source>
        <dbReference type="ARBA" id="ARBA00022824"/>
    </source>
</evidence>
<dbReference type="Pfam" id="PF03694">
    <property type="entry name" value="Erg28"/>
    <property type="match status" value="1"/>
</dbReference>
<dbReference type="Proteomes" id="UP000515146">
    <property type="component" value="Unplaced"/>
</dbReference>
<comment type="subcellular location">
    <subcellularLocation>
        <location evidence="1">Endoplasmic reticulum membrane</location>
        <topology evidence="1">Multi-pass membrane protein</topology>
    </subcellularLocation>
</comment>
<dbReference type="OrthoDB" id="6345150at2759"/>
<evidence type="ECO:0000256" key="1">
    <source>
        <dbReference type="ARBA" id="ARBA00004477"/>
    </source>
</evidence>
<dbReference type="InterPro" id="IPR005352">
    <property type="entry name" value="Erg28"/>
</dbReference>
<feature type="transmembrane region" description="Helical" evidence="14">
    <location>
        <begin position="49"/>
        <end position="73"/>
    </location>
</feature>
<feature type="region of interest" description="Disordered" evidence="13">
    <location>
        <begin position="148"/>
        <end position="182"/>
    </location>
</feature>
<keyword evidence="9" id="KW-0443">Lipid metabolism</keyword>
<dbReference type="GO" id="GO:0016126">
    <property type="term" value="P:sterol biosynthetic process"/>
    <property type="evidence" value="ECO:0007669"/>
    <property type="project" value="UniProtKB-KW"/>
</dbReference>
<name>A0A6P6YD34_DERPT</name>
<evidence type="ECO:0000256" key="11">
    <source>
        <dbReference type="ARBA" id="ARBA00023166"/>
    </source>
</evidence>
<accession>A0A6P6YD34</accession>
<keyword evidence="8" id="KW-0756">Sterol biosynthesis</keyword>
<gene>
    <name evidence="16" type="primary">LOC113796504</name>
</gene>
<keyword evidence="5" id="KW-0256">Endoplasmic reticulum</keyword>
<keyword evidence="10 14" id="KW-0472">Membrane</keyword>
<dbReference type="GeneID" id="113796504"/>
<keyword evidence="3" id="KW-0444">Lipid biosynthesis</keyword>
<dbReference type="GO" id="GO:0030674">
    <property type="term" value="F:protein-macromolecule adaptor activity"/>
    <property type="evidence" value="ECO:0007669"/>
    <property type="project" value="TreeGrafter"/>
</dbReference>
<dbReference type="InParanoid" id="A0A6P6YD34"/>
<proteinExistence type="inferred from homology"/>
<evidence type="ECO:0000313" key="16">
    <source>
        <dbReference type="RefSeq" id="XP_027202594.1"/>
    </source>
</evidence>
<evidence type="ECO:0000256" key="4">
    <source>
        <dbReference type="ARBA" id="ARBA00022692"/>
    </source>
</evidence>
<dbReference type="PANTHER" id="PTHR15451">
    <property type="entry name" value="ERGOSTEROL BIOSYNTHETIC PROTEIN 28-RELATED"/>
    <property type="match status" value="1"/>
</dbReference>
<keyword evidence="6" id="KW-0752">Steroid biosynthesis</keyword>
<feature type="transmembrane region" description="Helical" evidence="14">
    <location>
        <begin position="79"/>
        <end position="101"/>
    </location>
</feature>
<dbReference type="PANTHER" id="PTHR15451:SF19">
    <property type="entry name" value="ERGOSTEROL BIOSYNTHETIC PROTEIN 28 HOMOLOG"/>
    <property type="match status" value="1"/>
</dbReference>
<keyword evidence="12" id="KW-0753">Steroid metabolism</keyword>
<dbReference type="KEGG" id="dpte:113796504"/>
<protein>
    <submittedName>
        <fullName evidence="16">Uncharacterized protein LOC113796504</fullName>
    </submittedName>
</protein>
<feature type="compositionally biased region" description="Basic residues" evidence="13">
    <location>
        <begin position="150"/>
        <end position="163"/>
    </location>
</feature>
<keyword evidence="7 14" id="KW-1133">Transmembrane helix</keyword>
<evidence type="ECO:0000256" key="12">
    <source>
        <dbReference type="ARBA" id="ARBA00023221"/>
    </source>
</evidence>
<keyword evidence="4 14" id="KW-0812">Transmembrane</keyword>
<evidence type="ECO:0000256" key="2">
    <source>
        <dbReference type="ARBA" id="ARBA00005377"/>
    </source>
</evidence>
<dbReference type="OMA" id="KQMTGYK"/>